<organism evidence="2 3">
    <name type="scientific">Subtercola boreus</name>
    <dbReference type="NCBI Taxonomy" id="120213"/>
    <lineage>
        <taxon>Bacteria</taxon>
        <taxon>Bacillati</taxon>
        <taxon>Actinomycetota</taxon>
        <taxon>Actinomycetes</taxon>
        <taxon>Micrococcales</taxon>
        <taxon>Microbacteriaceae</taxon>
        <taxon>Subtercola</taxon>
    </lineage>
</organism>
<proteinExistence type="predicted"/>
<comment type="caution">
    <text evidence="2">The sequence shown here is derived from an EMBL/GenBank/DDBJ whole genome shotgun (WGS) entry which is preliminary data.</text>
</comment>
<dbReference type="InterPro" id="IPR017517">
    <property type="entry name" value="Maleyloyr_isom"/>
</dbReference>
<dbReference type="Pfam" id="PF11716">
    <property type="entry name" value="MDMPI_N"/>
    <property type="match status" value="1"/>
</dbReference>
<dbReference type="SUPFAM" id="SSF109854">
    <property type="entry name" value="DinB/YfiT-like putative metalloenzymes"/>
    <property type="match status" value="1"/>
</dbReference>
<evidence type="ECO:0000313" key="3">
    <source>
        <dbReference type="Proteomes" id="UP000256541"/>
    </source>
</evidence>
<dbReference type="GO" id="GO:0046872">
    <property type="term" value="F:metal ion binding"/>
    <property type="evidence" value="ECO:0007669"/>
    <property type="project" value="InterPro"/>
</dbReference>
<dbReference type="InterPro" id="IPR034660">
    <property type="entry name" value="DinB/YfiT-like"/>
</dbReference>
<evidence type="ECO:0000259" key="1">
    <source>
        <dbReference type="Pfam" id="PF11716"/>
    </source>
</evidence>
<dbReference type="InterPro" id="IPR024344">
    <property type="entry name" value="MDMPI_metal-binding"/>
</dbReference>
<accession>A0A3E0VQL1</accession>
<dbReference type="NCBIfam" id="TIGR03083">
    <property type="entry name" value="maleylpyruvate isomerase family mycothiol-dependent enzyme"/>
    <property type="match status" value="1"/>
</dbReference>
<evidence type="ECO:0000313" key="2">
    <source>
        <dbReference type="EMBL" id="RFA12272.1"/>
    </source>
</evidence>
<dbReference type="AlphaFoldDB" id="A0A3E0VQL1"/>
<dbReference type="Gene3D" id="1.20.120.450">
    <property type="entry name" value="dinb family like domain"/>
    <property type="match status" value="1"/>
</dbReference>
<reference evidence="2 3" key="1">
    <citation type="submission" date="2017-04" db="EMBL/GenBank/DDBJ databases">
        <title>Comparative genome analysis of Subtercola boreus.</title>
        <authorList>
            <person name="Cho Y.-J."/>
            <person name="Cho A."/>
            <person name="Kim O.-S."/>
            <person name="Lee J.-I."/>
        </authorList>
    </citation>
    <scope>NUCLEOTIDE SEQUENCE [LARGE SCALE GENOMIC DNA]</scope>
    <source>
        <strain evidence="2 3">P27479</strain>
    </source>
</reference>
<protein>
    <recommendedName>
        <fullName evidence="1">Mycothiol-dependent maleylpyruvate isomerase metal-binding domain-containing protein</fullName>
    </recommendedName>
</protein>
<name>A0A3E0VQL1_9MICO</name>
<dbReference type="OrthoDB" id="3292744at2"/>
<feature type="domain" description="Mycothiol-dependent maleylpyruvate isomerase metal-binding" evidence="1">
    <location>
        <begin position="27"/>
        <end position="170"/>
    </location>
</feature>
<sequence>MPPVHHRFAGAGRALCHDGAMGNVANFHQAADAFVALVGRITDDQWDLPGLGEWSVRSLAGHTTRAILTVETYLGHDDAERIGLPTAEDYYALIYRDFSDAESVAARGVEAGRWLGEHPVQQIRDALARASAAIDAAPSGRVVSVGGHGIALTQYLRTRSFELVVHSMDIGRAIGQPHGQPVGCVTDATSLAARIGARAGQGEDILLALTGRQPLPSGFTVV</sequence>
<dbReference type="EMBL" id="NBXB01000042">
    <property type="protein sequence ID" value="RFA12272.1"/>
    <property type="molecule type" value="Genomic_DNA"/>
</dbReference>
<dbReference type="Proteomes" id="UP000256541">
    <property type="component" value="Unassembled WGS sequence"/>
</dbReference>
<gene>
    <name evidence="2" type="ORF">B7R22_15800</name>
</gene>